<name>A0A1W1EKR0_9ZZZZ</name>
<organism evidence="2">
    <name type="scientific">hydrothermal vent metagenome</name>
    <dbReference type="NCBI Taxonomy" id="652676"/>
    <lineage>
        <taxon>unclassified sequences</taxon>
        <taxon>metagenomes</taxon>
        <taxon>ecological metagenomes</taxon>
    </lineage>
</organism>
<sequence length="191" mass="21845">MQSSQYSIKVFETQIEDDGKFISFIETNYELFKNHLIVIQGDISQNISEFLDGLNLTYINNINLPKAKKTQDNFIIIKEKIIDNNYRLKIINEPLRSGQIVEYEGDILITDRINSGAKLVSNGNIVALNIINGDIICNGDYIIMPQSSRSNILIQGYKINNLLLQHKLNKIEIIDSRVTITSISKKELKWV</sequence>
<protein>
    <submittedName>
        <fullName evidence="2">Probable septum site-determining protein minC</fullName>
    </submittedName>
</protein>
<dbReference type="EMBL" id="FRYL01000038">
    <property type="protein sequence ID" value="SHO81382.1"/>
    <property type="molecule type" value="Genomic_DNA"/>
</dbReference>
<dbReference type="InterPro" id="IPR005526">
    <property type="entry name" value="Septum_form_inhib_MinC_C"/>
</dbReference>
<reference evidence="2" key="1">
    <citation type="submission" date="2016-10" db="EMBL/GenBank/DDBJ databases">
        <authorList>
            <person name="de Groot N.N."/>
        </authorList>
    </citation>
    <scope>NUCLEOTIDE SEQUENCE</scope>
</reference>
<dbReference type="SUPFAM" id="SSF63848">
    <property type="entry name" value="Cell-division inhibitor MinC, C-terminal domain"/>
    <property type="match status" value="1"/>
</dbReference>
<dbReference type="GO" id="GO:0000902">
    <property type="term" value="P:cell morphogenesis"/>
    <property type="evidence" value="ECO:0007669"/>
    <property type="project" value="InterPro"/>
</dbReference>
<gene>
    <name evidence="2" type="ORF">MNB_SV-15-948</name>
</gene>
<accession>A0A1W1EKR0</accession>
<dbReference type="AlphaFoldDB" id="A0A1W1EKR0"/>
<dbReference type="InterPro" id="IPR036145">
    <property type="entry name" value="MinC_C_sf"/>
</dbReference>
<feature type="domain" description="Septum formation inhibitor MinC C-terminal" evidence="1">
    <location>
        <begin position="90"/>
        <end position="136"/>
    </location>
</feature>
<dbReference type="Gene3D" id="2.160.20.70">
    <property type="match status" value="1"/>
</dbReference>
<evidence type="ECO:0000313" key="2">
    <source>
        <dbReference type="EMBL" id="SHO81382.1"/>
    </source>
</evidence>
<dbReference type="Pfam" id="PF03775">
    <property type="entry name" value="MinC_C"/>
    <property type="match status" value="1"/>
</dbReference>
<dbReference type="InterPro" id="IPR016098">
    <property type="entry name" value="CAP/MinC_C"/>
</dbReference>
<proteinExistence type="predicted"/>
<evidence type="ECO:0000259" key="1">
    <source>
        <dbReference type="Pfam" id="PF03775"/>
    </source>
</evidence>